<evidence type="ECO:0000313" key="1">
    <source>
        <dbReference type="EMBL" id="AGF96129.1"/>
    </source>
</evidence>
<dbReference type="KEGG" id="mmaz:MmTuc01_0721"/>
<dbReference type="BioCyc" id="MMAZ1236903:G139K-681-MONOMER"/>
<dbReference type="EMBL" id="CP004144">
    <property type="protein sequence ID" value="AGF96129.1"/>
    <property type="molecule type" value="Genomic_DNA"/>
</dbReference>
<accession>M1QGK3</accession>
<reference evidence="1 2" key="1">
    <citation type="journal article" date="2013" name="Genome Announc.">
        <title>Complete Genome of a Methanosarcina mazei Strain Isolated from Sediment Samples from an Amazonian Flooded Area.</title>
        <authorList>
            <person name="Assis das Gracas D."/>
            <person name="Thiago Juca Ramos R."/>
            <person name="Vieira Araujo A.C."/>
            <person name="Zahlouth R."/>
            <person name="Ribeiro Carneiro A."/>
            <person name="Souza Lopes T."/>
            <person name="Azevedo Barauna R."/>
            <person name="Azevedo V."/>
            <person name="Cruz Schneider M.P."/>
            <person name="Pellizari V.H."/>
            <person name="Silva A."/>
        </authorList>
    </citation>
    <scope>NUCLEOTIDE SEQUENCE [LARGE SCALE GENOMIC DNA]</scope>
    <source>
        <strain evidence="1 2">Tuc01</strain>
    </source>
</reference>
<proteinExistence type="predicted"/>
<dbReference type="HOGENOM" id="CLU_3322959_0_0_2"/>
<name>M1QGK3_METMZ</name>
<protein>
    <submittedName>
        <fullName evidence="1">Uncharacterized protein</fullName>
    </submittedName>
</protein>
<evidence type="ECO:0000313" key="2">
    <source>
        <dbReference type="Proteomes" id="UP000011718"/>
    </source>
</evidence>
<dbReference type="Proteomes" id="UP000011718">
    <property type="component" value="Chromosome"/>
</dbReference>
<gene>
    <name evidence="1" type="ORF">MmTuc01_0721</name>
</gene>
<sequence length="38" mass="4571">MRLVNNLLKMFRIEKGKIYGFNSIYKDNKEPGINRTIR</sequence>
<organism evidence="1 2">
    <name type="scientific">Methanosarcina mazei Tuc01</name>
    <dbReference type="NCBI Taxonomy" id="1236903"/>
    <lineage>
        <taxon>Archaea</taxon>
        <taxon>Methanobacteriati</taxon>
        <taxon>Methanobacteriota</taxon>
        <taxon>Stenosarchaea group</taxon>
        <taxon>Methanomicrobia</taxon>
        <taxon>Methanosarcinales</taxon>
        <taxon>Methanosarcinaceae</taxon>
        <taxon>Methanosarcina</taxon>
    </lineage>
</organism>
<dbReference type="AlphaFoldDB" id="M1QGK3"/>